<accession>A0AAD9YFT4</accession>
<evidence type="ECO:0000313" key="2">
    <source>
        <dbReference type="EMBL" id="KAK2760452.1"/>
    </source>
</evidence>
<feature type="transmembrane region" description="Helical" evidence="1">
    <location>
        <begin position="39"/>
        <end position="58"/>
    </location>
</feature>
<reference evidence="2" key="1">
    <citation type="submission" date="2023-02" db="EMBL/GenBank/DDBJ databases">
        <title>Colletotrichum kahawae CIFC_Que2 genome sequencing and assembly.</title>
        <authorList>
            <person name="Baroncelli R."/>
        </authorList>
    </citation>
    <scope>NUCLEOTIDE SEQUENCE</scope>
    <source>
        <strain evidence="2">CIFC_Que2</strain>
    </source>
</reference>
<keyword evidence="1" id="KW-0472">Membrane</keyword>
<evidence type="ECO:0000313" key="3">
    <source>
        <dbReference type="Proteomes" id="UP001281614"/>
    </source>
</evidence>
<keyword evidence="1" id="KW-1133">Transmembrane helix</keyword>
<gene>
    <name evidence="2" type="ORF">CKAH01_16495</name>
</gene>
<keyword evidence="3" id="KW-1185">Reference proteome</keyword>
<proteinExistence type="predicted"/>
<organism evidence="2 3">
    <name type="scientific">Colletotrichum kahawae</name>
    <name type="common">Coffee berry disease fungus</name>
    <dbReference type="NCBI Taxonomy" id="34407"/>
    <lineage>
        <taxon>Eukaryota</taxon>
        <taxon>Fungi</taxon>
        <taxon>Dikarya</taxon>
        <taxon>Ascomycota</taxon>
        <taxon>Pezizomycotina</taxon>
        <taxon>Sordariomycetes</taxon>
        <taxon>Hypocreomycetidae</taxon>
        <taxon>Glomerellales</taxon>
        <taxon>Glomerellaceae</taxon>
        <taxon>Colletotrichum</taxon>
        <taxon>Colletotrichum gloeosporioides species complex</taxon>
    </lineage>
</organism>
<dbReference type="AlphaFoldDB" id="A0AAD9YFT4"/>
<protein>
    <submittedName>
        <fullName evidence="2">Uncharacterized protein</fullName>
    </submittedName>
</protein>
<dbReference type="CDD" id="cd00303">
    <property type="entry name" value="retropepsin_like"/>
    <property type="match status" value="1"/>
</dbReference>
<comment type="caution">
    <text evidence="2">The sequence shown here is derived from an EMBL/GenBank/DDBJ whole genome shotgun (WGS) entry which is preliminary data.</text>
</comment>
<keyword evidence="1" id="KW-0812">Transmembrane</keyword>
<sequence>MSTSQRFRLANGAEVQSLFQVTATCSLTRSYARQQPEECVFHIFSTLAVPVIMGMGFLSSTQVFTTRRSELIVEEVTSTELLSVNFLGSPRNSLVCRLQTEVACAIIDTGSDLNLVSSEFAKKLVDLVIPNHEKLQLADGSFDFTAGLITIDFSIGDVDEAYRFLARGGEERLDFHVLESLGTDVLIGLDTVEDFAVFQNHTESFIPNISHDGFGNTSILRHVGRVENWIVEQFRNLRAGSTRGSNNVS</sequence>
<dbReference type="Proteomes" id="UP001281614">
    <property type="component" value="Unassembled WGS sequence"/>
</dbReference>
<name>A0AAD9YFT4_COLKA</name>
<dbReference type="EMBL" id="VYYT01000171">
    <property type="protein sequence ID" value="KAK2760452.1"/>
    <property type="molecule type" value="Genomic_DNA"/>
</dbReference>
<dbReference type="Gene3D" id="2.40.70.10">
    <property type="entry name" value="Acid Proteases"/>
    <property type="match status" value="1"/>
</dbReference>
<dbReference type="InterPro" id="IPR021109">
    <property type="entry name" value="Peptidase_aspartic_dom_sf"/>
</dbReference>
<evidence type="ECO:0000256" key="1">
    <source>
        <dbReference type="SAM" id="Phobius"/>
    </source>
</evidence>